<evidence type="ECO:0000313" key="2">
    <source>
        <dbReference type="EMBL" id="XDJ55626.1"/>
    </source>
</evidence>
<reference evidence="1" key="1">
    <citation type="submission" date="2024-05" db="EMBL/GenBank/DDBJ databases">
        <authorList>
            <person name="Luo Y.-C."/>
            <person name="Nicholds J."/>
            <person name="Mortimer T."/>
            <person name="Maboni G."/>
        </authorList>
    </citation>
    <scope>NUCLEOTIDE SEQUENCE</scope>
    <source>
        <strain evidence="2">150221</strain>
        <strain evidence="1">153271</strain>
    </source>
</reference>
<organism evidence="1">
    <name type="scientific">Castellaniella ginsengisoli</name>
    <dbReference type="NCBI Taxonomy" id="546114"/>
    <lineage>
        <taxon>Bacteria</taxon>
        <taxon>Pseudomonadati</taxon>
        <taxon>Pseudomonadota</taxon>
        <taxon>Betaproteobacteria</taxon>
        <taxon>Burkholderiales</taxon>
        <taxon>Alcaligenaceae</taxon>
        <taxon>Castellaniella</taxon>
    </lineage>
</organism>
<dbReference type="RefSeq" id="WP_368647773.1">
    <property type="nucleotide sequence ID" value="NZ_CP158253.1"/>
</dbReference>
<dbReference type="EMBL" id="CP158253">
    <property type="protein sequence ID" value="XDJ45151.1"/>
    <property type="molecule type" value="Genomic_DNA"/>
</dbReference>
<name>A0AB39CTL2_9BURK</name>
<dbReference type="AlphaFoldDB" id="A0AB39CTL2"/>
<sequence>MNISNISGTITQTGMSSPDLPVLRLVDASGSGGLQSMLTGAFQQCGVDRETLDTYLESAGVLKDAGMVLKDAGMGLWGIKNAVSSFSSWMSSDSYINSNALMTLSHGLNGAVLLAKAAGGQGFGALGAYSGATSAFLNATQVYTNLQEGNVSQALFSGAKLCTAMALSGVPEAGVALSVAEFAYNYCK</sequence>
<proteinExistence type="predicted"/>
<accession>A0AB39CTL2</accession>
<protein>
    <submittedName>
        <fullName evidence="1">Uncharacterized protein</fullName>
    </submittedName>
</protein>
<gene>
    <name evidence="2" type="ORF">ABRZ00_00060</name>
    <name evidence="1" type="ORF">ABRZ02_02330</name>
</gene>
<evidence type="ECO:0000313" key="1">
    <source>
        <dbReference type="EMBL" id="XDJ45151.1"/>
    </source>
</evidence>
<dbReference type="KEGG" id="cgin:ABRZ00_00060"/>
<dbReference type="GeneID" id="93065880"/>
<dbReference type="EMBL" id="CP158257">
    <property type="protein sequence ID" value="XDJ55626.1"/>
    <property type="molecule type" value="Genomic_DNA"/>
</dbReference>